<keyword evidence="3" id="KW-0963">Cytoplasm</keyword>
<dbReference type="PANTHER" id="PTHR33677">
    <property type="entry name" value="TRANSCRIPTIONAL REPRESSOR FRMR-RELATED"/>
    <property type="match status" value="1"/>
</dbReference>
<name>A0A0G0BU01_9BACT</name>
<accession>A0A0G0BU01</accession>
<proteinExistence type="predicted"/>
<dbReference type="GO" id="GO:0003677">
    <property type="term" value="F:DNA binding"/>
    <property type="evidence" value="ECO:0007669"/>
    <property type="project" value="InterPro"/>
</dbReference>
<dbReference type="GO" id="GO:0005737">
    <property type="term" value="C:cytoplasm"/>
    <property type="evidence" value="ECO:0007669"/>
    <property type="project" value="UniProtKB-SubCell"/>
</dbReference>
<evidence type="ECO:0000256" key="5">
    <source>
        <dbReference type="ARBA" id="ARBA00039938"/>
    </source>
</evidence>
<dbReference type="PANTHER" id="PTHR33677:SF4">
    <property type="entry name" value="COPPER-SENSING TRANSCRIPTIONAL REPRESSOR CSOR"/>
    <property type="match status" value="1"/>
</dbReference>
<sequence>MLDQKLKKKALHRARIIRGQIEGLIKAIEEEKYCIDLITQSRSVQLSLKSMDRVLLANHLGSHVKHMLNDTKQEGKAIKELVNLYALSNK</sequence>
<dbReference type="GO" id="GO:0046872">
    <property type="term" value="F:metal ion binding"/>
    <property type="evidence" value="ECO:0007669"/>
    <property type="project" value="UniProtKB-KW"/>
</dbReference>
<evidence type="ECO:0000256" key="6">
    <source>
        <dbReference type="ARBA" id="ARBA00041544"/>
    </source>
</evidence>
<keyword evidence="4" id="KW-0479">Metal-binding</keyword>
<evidence type="ECO:0000256" key="4">
    <source>
        <dbReference type="ARBA" id="ARBA00022723"/>
    </source>
</evidence>
<dbReference type="InterPro" id="IPR038390">
    <property type="entry name" value="Metal_Tscrpt_repr_sf"/>
</dbReference>
<evidence type="ECO:0000256" key="3">
    <source>
        <dbReference type="ARBA" id="ARBA00022490"/>
    </source>
</evidence>
<comment type="subcellular location">
    <subcellularLocation>
        <location evidence="1">Cytoplasm</location>
    </subcellularLocation>
</comment>
<dbReference type="AlphaFoldDB" id="A0A0G0BU01"/>
<dbReference type="Proteomes" id="UP000034923">
    <property type="component" value="Unassembled WGS sequence"/>
</dbReference>
<comment type="caution">
    <text evidence="7">The sequence shown here is derived from an EMBL/GenBank/DDBJ whole genome shotgun (WGS) entry which is preliminary data.</text>
</comment>
<dbReference type="Gene3D" id="1.20.58.1000">
    <property type="entry name" value="Metal-sensitive repressor, helix protomer"/>
    <property type="match status" value="1"/>
</dbReference>
<comment type="subunit">
    <text evidence="2">Homodimer.</text>
</comment>
<dbReference type="InterPro" id="IPR003735">
    <property type="entry name" value="Metal_Tscrpt_repr"/>
</dbReference>
<organism evidence="7 8">
    <name type="scientific">Candidatus Nomurabacteria bacterium GW2011_GWB1_35_20</name>
    <dbReference type="NCBI Taxonomy" id="1618740"/>
    <lineage>
        <taxon>Bacteria</taxon>
        <taxon>Candidatus Nomuraibacteriota</taxon>
    </lineage>
</organism>
<evidence type="ECO:0000313" key="7">
    <source>
        <dbReference type="EMBL" id="KKP72944.1"/>
    </source>
</evidence>
<gene>
    <name evidence="7" type="ORF">UR70_C0002G0013</name>
</gene>
<dbReference type="GO" id="GO:0045892">
    <property type="term" value="P:negative regulation of DNA-templated transcription"/>
    <property type="evidence" value="ECO:0007669"/>
    <property type="project" value="UniProtKB-ARBA"/>
</dbReference>
<reference evidence="7 8" key="1">
    <citation type="journal article" date="2015" name="Nature">
        <title>rRNA introns, odd ribosomes, and small enigmatic genomes across a large radiation of phyla.</title>
        <authorList>
            <person name="Brown C.T."/>
            <person name="Hug L.A."/>
            <person name="Thomas B.C."/>
            <person name="Sharon I."/>
            <person name="Castelle C.J."/>
            <person name="Singh A."/>
            <person name="Wilkins M.J."/>
            <person name="Williams K.H."/>
            <person name="Banfield J.F."/>
        </authorList>
    </citation>
    <scope>NUCLEOTIDE SEQUENCE [LARGE SCALE GENOMIC DNA]</scope>
</reference>
<dbReference type="EMBL" id="LBQE01000002">
    <property type="protein sequence ID" value="KKP72944.1"/>
    <property type="molecule type" value="Genomic_DNA"/>
</dbReference>
<evidence type="ECO:0000256" key="2">
    <source>
        <dbReference type="ARBA" id="ARBA00011738"/>
    </source>
</evidence>
<evidence type="ECO:0000256" key="1">
    <source>
        <dbReference type="ARBA" id="ARBA00004496"/>
    </source>
</evidence>
<dbReference type="Pfam" id="PF02583">
    <property type="entry name" value="Trns_repr_metal"/>
    <property type="match status" value="1"/>
</dbReference>
<protein>
    <recommendedName>
        <fullName evidence="5">Copper-sensing transcriptional repressor CsoR</fullName>
    </recommendedName>
    <alternativeName>
        <fullName evidence="6">Copper-sensitive operon repressor</fullName>
    </alternativeName>
</protein>
<evidence type="ECO:0000313" key="8">
    <source>
        <dbReference type="Proteomes" id="UP000034923"/>
    </source>
</evidence>